<dbReference type="InterPro" id="IPR036388">
    <property type="entry name" value="WH-like_DNA-bd_sf"/>
</dbReference>
<gene>
    <name evidence="5" type="primary">recX</name>
    <name evidence="10" type="ORF">HMPREF9237_00898</name>
</gene>
<dbReference type="GO" id="GO:0006282">
    <property type="term" value="P:regulation of DNA repair"/>
    <property type="evidence" value="ECO:0007669"/>
    <property type="project" value="UniProtKB-UniRule"/>
</dbReference>
<comment type="similarity">
    <text evidence="2 5">Belongs to the RecX family.</text>
</comment>
<dbReference type="InterPro" id="IPR003783">
    <property type="entry name" value="Regulatory_RecX"/>
</dbReference>
<feature type="compositionally biased region" description="Basic residues" evidence="6">
    <location>
        <begin position="22"/>
        <end position="31"/>
    </location>
</feature>
<accession>S2WGB4</accession>
<proteinExistence type="inferred from homology"/>
<dbReference type="AlphaFoldDB" id="S2WGB4"/>
<evidence type="ECO:0000256" key="6">
    <source>
        <dbReference type="SAM" id="MobiDB-lite"/>
    </source>
</evidence>
<evidence type="ECO:0000259" key="9">
    <source>
        <dbReference type="Pfam" id="PF21982"/>
    </source>
</evidence>
<feature type="compositionally biased region" description="Basic and acidic residues" evidence="6">
    <location>
        <begin position="32"/>
        <end position="41"/>
    </location>
</feature>
<feature type="domain" description="RecX second three-helical" evidence="7">
    <location>
        <begin position="94"/>
        <end position="135"/>
    </location>
</feature>
<dbReference type="PANTHER" id="PTHR33602">
    <property type="entry name" value="REGULATORY PROTEIN RECX FAMILY PROTEIN"/>
    <property type="match status" value="1"/>
</dbReference>
<keyword evidence="11" id="KW-1185">Reference proteome</keyword>
<dbReference type="Pfam" id="PF21981">
    <property type="entry name" value="RecX_HTH3"/>
    <property type="match status" value="1"/>
</dbReference>
<dbReference type="HOGENOM" id="CLU_066607_0_0_11"/>
<dbReference type="OrthoDB" id="5244465at2"/>
<evidence type="ECO:0000313" key="11">
    <source>
        <dbReference type="Proteomes" id="UP000014393"/>
    </source>
</evidence>
<sequence>MAHYSDTDTGDGRSRAASYARRGARSQRGVRKGRDLESLSEEEQLHRARDIVYRQLGMMDRSRYQLSQALHTRQVPEVVAERVLHEFEVAGYIDDAKFARVLTAVRRRDKNASRRAIAAELRRKGVAADLVEETLAEISPDAELDSAVQLAVKKLRSASGKPETLAQRTYAMLARRGFTAEQCAQALRQARALLLDEGTAEETGDDGYGYAAEGTVAE</sequence>
<feature type="domain" description="RecX third three-helical" evidence="8">
    <location>
        <begin position="141"/>
        <end position="187"/>
    </location>
</feature>
<dbReference type="Proteomes" id="UP000014393">
    <property type="component" value="Unassembled WGS sequence"/>
</dbReference>
<dbReference type="PATRIC" id="fig|883067.3.peg.882"/>
<dbReference type="Pfam" id="PF21982">
    <property type="entry name" value="RecX_HTH1"/>
    <property type="match status" value="1"/>
</dbReference>
<comment type="subcellular location">
    <subcellularLocation>
        <location evidence="1 5">Cytoplasm</location>
    </subcellularLocation>
</comment>
<evidence type="ECO:0000313" key="10">
    <source>
        <dbReference type="EMBL" id="EPD26964.1"/>
    </source>
</evidence>
<evidence type="ECO:0000256" key="2">
    <source>
        <dbReference type="ARBA" id="ARBA00009695"/>
    </source>
</evidence>
<protein>
    <recommendedName>
        <fullName evidence="3 5">Regulatory protein RecX</fullName>
    </recommendedName>
</protein>
<name>S2WGB4_9ACTO</name>
<dbReference type="InterPro" id="IPR053926">
    <property type="entry name" value="RecX_HTH_1st"/>
</dbReference>
<dbReference type="PANTHER" id="PTHR33602:SF1">
    <property type="entry name" value="REGULATORY PROTEIN RECX FAMILY PROTEIN"/>
    <property type="match status" value="1"/>
</dbReference>
<comment type="caution">
    <text evidence="10">The sequence shown here is derived from an EMBL/GenBank/DDBJ whole genome shotgun (WGS) entry which is preliminary data.</text>
</comment>
<evidence type="ECO:0000259" key="8">
    <source>
        <dbReference type="Pfam" id="PF21981"/>
    </source>
</evidence>
<comment type="function">
    <text evidence="5">Modulates RecA activity.</text>
</comment>
<evidence type="ECO:0000256" key="3">
    <source>
        <dbReference type="ARBA" id="ARBA00018111"/>
    </source>
</evidence>
<dbReference type="GO" id="GO:0005737">
    <property type="term" value="C:cytoplasm"/>
    <property type="evidence" value="ECO:0007669"/>
    <property type="project" value="UniProtKB-SubCell"/>
</dbReference>
<dbReference type="RefSeq" id="WP_016442524.1">
    <property type="nucleotide sequence ID" value="NZ_KE150262.1"/>
</dbReference>
<reference evidence="10 11" key="1">
    <citation type="submission" date="2013-05" db="EMBL/GenBank/DDBJ databases">
        <title>The Genome Sequence of Actinobaculum schaalii FB123-CNA2.</title>
        <authorList>
            <consortium name="The Broad Institute Genomics Platform"/>
            <person name="Earl A."/>
            <person name="Ward D."/>
            <person name="Feldgarden M."/>
            <person name="Gevers D."/>
            <person name="Saerens B."/>
            <person name="Vaneechoutte M."/>
            <person name="Walker B."/>
            <person name="Young S."/>
            <person name="Zeng Q."/>
            <person name="Gargeya S."/>
            <person name="Fitzgerald M."/>
            <person name="Haas B."/>
            <person name="Abouelleil A."/>
            <person name="Allen A.W."/>
            <person name="Alvarado L."/>
            <person name="Arachchi H.M."/>
            <person name="Berlin A.M."/>
            <person name="Chapman S.B."/>
            <person name="Gainer-Dewar J."/>
            <person name="Goldberg J."/>
            <person name="Griggs A."/>
            <person name="Gujja S."/>
            <person name="Hansen M."/>
            <person name="Howarth C."/>
            <person name="Imamovic A."/>
            <person name="Ireland A."/>
            <person name="Larimer J."/>
            <person name="McCowan C."/>
            <person name="Murphy C."/>
            <person name="Pearson M."/>
            <person name="Poon T.W."/>
            <person name="Priest M."/>
            <person name="Roberts A."/>
            <person name="Saif S."/>
            <person name="Shea T."/>
            <person name="Sisk P."/>
            <person name="Sykes S."/>
            <person name="Wortman J."/>
            <person name="Nusbaum C."/>
            <person name="Birren B."/>
        </authorList>
    </citation>
    <scope>NUCLEOTIDE SEQUENCE [LARGE SCALE GENOMIC DNA]</scope>
    <source>
        <strain evidence="10 11">FB123-CNA-2</strain>
    </source>
</reference>
<dbReference type="HAMAP" id="MF_01114">
    <property type="entry name" value="RecX"/>
    <property type="match status" value="1"/>
</dbReference>
<feature type="region of interest" description="Disordered" evidence="6">
    <location>
        <begin position="198"/>
        <end position="218"/>
    </location>
</feature>
<dbReference type="InterPro" id="IPR053925">
    <property type="entry name" value="RecX_HTH_3rd"/>
</dbReference>
<feature type="region of interest" description="Disordered" evidence="6">
    <location>
        <begin position="1"/>
        <end position="41"/>
    </location>
</feature>
<evidence type="ECO:0000259" key="7">
    <source>
        <dbReference type="Pfam" id="PF02631"/>
    </source>
</evidence>
<dbReference type="Gene3D" id="1.10.10.10">
    <property type="entry name" value="Winged helix-like DNA-binding domain superfamily/Winged helix DNA-binding domain"/>
    <property type="match status" value="2"/>
</dbReference>
<evidence type="ECO:0000256" key="1">
    <source>
        <dbReference type="ARBA" id="ARBA00004496"/>
    </source>
</evidence>
<dbReference type="Pfam" id="PF02631">
    <property type="entry name" value="RecX_HTH2"/>
    <property type="match status" value="1"/>
</dbReference>
<evidence type="ECO:0000256" key="5">
    <source>
        <dbReference type="HAMAP-Rule" id="MF_01114"/>
    </source>
</evidence>
<feature type="domain" description="RecX first three-helical" evidence="9">
    <location>
        <begin position="48"/>
        <end position="86"/>
    </location>
</feature>
<keyword evidence="4 5" id="KW-0963">Cytoplasm</keyword>
<evidence type="ECO:0000256" key="4">
    <source>
        <dbReference type="ARBA" id="ARBA00022490"/>
    </source>
</evidence>
<dbReference type="eggNOG" id="COG2137">
    <property type="taxonomic scope" value="Bacteria"/>
</dbReference>
<dbReference type="EMBL" id="AGWM01000010">
    <property type="protein sequence ID" value="EPD26964.1"/>
    <property type="molecule type" value="Genomic_DNA"/>
</dbReference>
<dbReference type="InterPro" id="IPR053924">
    <property type="entry name" value="RecX_HTH_2nd"/>
</dbReference>
<organism evidence="10 11">
    <name type="scientific">Actinotignum schaalii FB123-CNA-2</name>
    <dbReference type="NCBI Taxonomy" id="883067"/>
    <lineage>
        <taxon>Bacteria</taxon>
        <taxon>Bacillati</taxon>
        <taxon>Actinomycetota</taxon>
        <taxon>Actinomycetes</taxon>
        <taxon>Actinomycetales</taxon>
        <taxon>Actinomycetaceae</taxon>
        <taxon>Actinotignum</taxon>
    </lineage>
</organism>